<evidence type="ECO:0000259" key="2">
    <source>
        <dbReference type="Pfam" id="PF04280"/>
    </source>
</evidence>
<keyword evidence="1" id="KW-0472">Membrane</keyword>
<evidence type="ECO:0000256" key="1">
    <source>
        <dbReference type="SAM" id="Phobius"/>
    </source>
</evidence>
<organism evidence="3 4">
    <name type="scientific">Enterocloster lavalensis</name>
    <dbReference type="NCBI Taxonomy" id="460384"/>
    <lineage>
        <taxon>Bacteria</taxon>
        <taxon>Bacillati</taxon>
        <taxon>Bacillota</taxon>
        <taxon>Clostridia</taxon>
        <taxon>Lachnospirales</taxon>
        <taxon>Lachnospiraceae</taxon>
        <taxon>Enterocloster</taxon>
    </lineage>
</organism>
<evidence type="ECO:0000313" key="4">
    <source>
        <dbReference type="Proteomes" id="UP000198508"/>
    </source>
</evidence>
<dbReference type="Proteomes" id="UP000198508">
    <property type="component" value="Unassembled WGS sequence"/>
</dbReference>
<dbReference type="Pfam" id="PF04280">
    <property type="entry name" value="Tim44"/>
    <property type="match status" value="1"/>
</dbReference>
<dbReference type="InterPro" id="IPR032710">
    <property type="entry name" value="NTF2-like_dom_sf"/>
</dbReference>
<dbReference type="Gene3D" id="3.10.450.240">
    <property type="match status" value="1"/>
</dbReference>
<gene>
    <name evidence="3" type="ORF">SAMN05216313_101182</name>
</gene>
<reference evidence="4" key="1">
    <citation type="submission" date="2016-10" db="EMBL/GenBank/DDBJ databases">
        <authorList>
            <person name="Varghese N."/>
            <person name="Submissions S."/>
        </authorList>
    </citation>
    <scope>NUCLEOTIDE SEQUENCE [LARGE SCALE GENOMIC DNA]</scope>
    <source>
        <strain evidence="4">NLAE-zl-G277</strain>
    </source>
</reference>
<dbReference type="RefSeq" id="WP_092360441.1">
    <property type="nucleotide sequence ID" value="NZ_FOIM01000001.1"/>
</dbReference>
<dbReference type="SUPFAM" id="SSF54427">
    <property type="entry name" value="NTF2-like"/>
    <property type="match status" value="1"/>
</dbReference>
<keyword evidence="1" id="KW-0812">Transmembrane</keyword>
<dbReference type="AlphaFoldDB" id="A0A1I0ASI8"/>
<name>A0A1I0ASI8_9FIRM</name>
<protein>
    <submittedName>
        <fullName evidence="3">Zinc-ribbon domain-containing protein</fullName>
    </submittedName>
</protein>
<accession>A0A1I0ASI8</accession>
<sequence>MEHSITLVLVALGAVFGIWGFCFLRRKIRAVLYSARVLGKALEQQADRLEETPKSVSGMTKVFLPQIQRDFPEFNWKEFQQKTENMLKSALRAIDARDEALLVDASEELHRQISLRVAELKESGQREYFRNIAIHQTEIAHYQKEGGTCAILVQSAVGCLHYTENAAGELVSGSRERKVQTKYNTELVYIQDAALLQDGATAVGVTCPNCGAPVTRLGSKFCEYCGSGLREISVRVWSINKIAEIL</sequence>
<dbReference type="EMBL" id="FOIM01000001">
    <property type="protein sequence ID" value="SES97349.1"/>
    <property type="molecule type" value="Genomic_DNA"/>
</dbReference>
<feature type="domain" description="Tim44-like" evidence="2">
    <location>
        <begin position="64"/>
        <end position="183"/>
    </location>
</feature>
<proteinExistence type="predicted"/>
<evidence type="ECO:0000313" key="3">
    <source>
        <dbReference type="EMBL" id="SES97349.1"/>
    </source>
</evidence>
<keyword evidence="1" id="KW-1133">Transmembrane helix</keyword>
<dbReference type="STRING" id="460384.SAMN05216313_101182"/>
<feature type="transmembrane region" description="Helical" evidence="1">
    <location>
        <begin position="6"/>
        <end position="24"/>
    </location>
</feature>
<dbReference type="InterPro" id="IPR007379">
    <property type="entry name" value="Tim44-like_dom"/>
</dbReference>
<keyword evidence="4" id="KW-1185">Reference proteome</keyword>